<reference evidence="3 4" key="1">
    <citation type="submission" date="2017-07" db="EMBL/GenBank/DDBJ databases">
        <title>Virgibacillus sp. LM2416.</title>
        <authorList>
            <person name="Tak E.J."/>
            <person name="Bae J.-W."/>
        </authorList>
    </citation>
    <scope>NUCLEOTIDE SEQUENCE [LARGE SCALE GENOMIC DNA]</scope>
    <source>
        <strain evidence="3 4">LM2416</strain>
    </source>
</reference>
<keyword evidence="1" id="KW-0479">Metal-binding</keyword>
<dbReference type="OrthoDB" id="9792626at2"/>
<dbReference type="KEGG" id="vil:CFK37_00160"/>
<dbReference type="Gene3D" id="3.10.180.10">
    <property type="entry name" value="2,3-Dihydroxybiphenyl 1,2-Dioxygenase, domain 1"/>
    <property type="match status" value="2"/>
</dbReference>
<dbReference type="PROSITE" id="PS51819">
    <property type="entry name" value="VOC"/>
    <property type="match status" value="2"/>
</dbReference>
<dbReference type="CDD" id="cd16359">
    <property type="entry name" value="VOC_BsCatE_like_C"/>
    <property type="match status" value="1"/>
</dbReference>
<keyword evidence="4" id="KW-1185">Reference proteome</keyword>
<accession>A0A220TYH4</accession>
<dbReference type="InterPro" id="IPR018146">
    <property type="entry name" value="Glyoxalase_1_CS"/>
</dbReference>
<organism evidence="3 4">
    <name type="scientific">Virgibacillus phasianinus</name>
    <dbReference type="NCBI Taxonomy" id="2017483"/>
    <lineage>
        <taxon>Bacteria</taxon>
        <taxon>Bacillati</taxon>
        <taxon>Bacillota</taxon>
        <taxon>Bacilli</taxon>
        <taxon>Bacillales</taxon>
        <taxon>Bacillaceae</taxon>
        <taxon>Virgibacillus</taxon>
    </lineage>
</organism>
<dbReference type="PROSITE" id="PS00934">
    <property type="entry name" value="GLYOXALASE_I_1"/>
    <property type="match status" value="1"/>
</dbReference>
<dbReference type="InterPro" id="IPR004360">
    <property type="entry name" value="Glyas_Fos-R_dOase_dom"/>
</dbReference>
<gene>
    <name evidence="3" type="ORF">CFK37_00160</name>
</gene>
<protein>
    <submittedName>
        <fullName evidence="3">Glyoxalase</fullName>
    </submittedName>
</protein>
<dbReference type="Pfam" id="PF00903">
    <property type="entry name" value="Glyoxalase"/>
    <property type="match status" value="2"/>
</dbReference>
<evidence type="ECO:0000313" key="4">
    <source>
        <dbReference type="Proteomes" id="UP000198312"/>
    </source>
</evidence>
<dbReference type="PANTHER" id="PTHR43279">
    <property type="entry name" value="CATECHOL-2,3-DIOXYGENASE"/>
    <property type="match status" value="1"/>
</dbReference>
<sequence length="284" mass="31300">MEQKFFREPSTFVGHVELNITNLASSLEFYQEVIGLQILEQSERRAVLTADGKTGLISLVQPEQAAPKQANTTGLYHYAILLPNRVDLAKVIQHFSELNIRIGASDHLVSEALYLNDPDGNGIEIYVDRPSSTWTWKNSEVAMTVDPLDIKDIMGDLGNESWEGLPAGTVIGHIHLHVSELKNTEEFYREGLGFDVVNRFGAQALFISTGGYHHHIGLNTWAGAGAPAPAENSAGLAFFALTLPSEGAREKVIDRLQGLGYDVERDDEVFMTKDPSGNRIKLQV</sequence>
<dbReference type="InterPro" id="IPR037523">
    <property type="entry name" value="VOC_core"/>
</dbReference>
<dbReference type="AlphaFoldDB" id="A0A220TYH4"/>
<dbReference type="SUPFAM" id="SSF54593">
    <property type="entry name" value="Glyoxalase/Bleomycin resistance protein/Dihydroxybiphenyl dioxygenase"/>
    <property type="match status" value="2"/>
</dbReference>
<name>A0A220TYH4_9BACI</name>
<proteinExistence type="predicted"/>
<evidence type="ECO:0000313" key="3">
    <source>
        <dbReference type="EMBL" id="ASK60731.1"/>
    </source>
</evidence>
<evidence type="ECO:0000259" key="2">
    <source>
        <dbReference type="PROSITE" id="PS51819"/>
    </source>
</evidence>
<evidence type="ECO:0000256" key="1">
    <source>
        <dbReference type="ARBA" id="ARBA00022723"/>
    </source>
</evidence>
<dbReference type="EMBL" id="CP022315">
    <property type="protein sequence ID" value="ASK60731.1"/>
    <property type="molecule type" value="Genomic_DNA"/>
</dbReference>
<dbReference type="GO" id="GO:0046872">
    <property type="term" value="F:metal ion binding"/>
    <property type="evidence" value="ECO:0007669"/>
    <property type="project" value="UniProtKB-KW"/>
</dbReference>
<feature type="domain" description="VOC" evidence="2">
    <location>
        <begin position="12"/>
        <end position="128"/>
    </location>
</feature>
<dbReference type="PANTHER" id="PTHR43279:SF1">
    <property type="entry name" value="CATECHOL-2,3-DIOXYGENASE"/>
    <property type="match status" value="1"/>
</dbReference>
<dbReference type="CDD" id="cd07255">
    <property type="entry name" value="VOC_BsCatE_like_N"/>
    <property type="match status" value="1"/>
</dbReference>
<dbReference type="GO" id="GO:0004462">
    <property type="term" value="F:lactoylglutathione lyase activity"/>
    <property type="evidence" value="ECO:0007669"/>
    <property type="project" value="InterPro"/>
</dbReference>
<feature type="domain" description="VOC" evidence="2">
    <location>
        <begin position="170"/>
        <end position="284"/>
    </location>
</feature>
<dbReference type="InterPro" id="IPR029068">
    <property type="entry name" value="Glyas_Bleomycin-R_OHBP_Dase"/>
</dbReference>
<dbReference type="Proteomes" id="UP000198312">
    <property type="component" value="Chromosome"/>
</dbReference>